<comment type="caution">
    <text evidence="1">The sequence shown here is derived from an EMBL/GenBank/DDBJ whole genome shotgun (WGS) entry which is preliminary data.</text>
</comment>
<protein>
    <submittedName>
        <fullName evidence="1">Putative redox protein</fullName>
    </submittedName>
</protein>
<proteinExistence type="predicted"/>
<reference evidence="1 2" key="1">
    <citation type="journal article" date="2015" name="Stand. Genomic Sci.">
        <title>Genomic Encyclopedia of Bacterial and Archaeal Type Strains, Phase III: the genomes of soil and plant-associated and newly described type strains.</title>
        <authorList>
            <person name="Whitman W.B."/>
            <person name="Woyke T."/>
            <person name="Klenk H.P."/>
            <person name="Zhou Y."/>
            <person name="Lilburn T.G."/>
            <person name="Beck B.J."/>
            <person name="De Vos P."/>
            <person name="Vandamme P."/>
            <person name="Eisen J.A."/>
            <person name="Garrity G."/>
            <person name="Hugenholtz P."/>
            <person name="Kyrpides N.C."/>
        </authorList>
    </citation>
    <scope>NUCLEOTIDE SEQUENCE [LARGE SCALE GENOMIC DNA]</scope>
    <source>
        <strain evidence="1 2">CGMCC 1.7271</strain>
    </source>
</reference>
<dbReference type="RefSeq" id="WP_144888471.1">
    <property type="nucleotide sequence ID" value="NZ_VLLE01000007.1"/>
</dbReference>
<dbReference type="SUPFAM" id="SSF82784">
    <property type="entry name" value="OsmC-like"/>
    <property type="match status" value="1"/>
</dbReference>
<evidence type="ECO:0000313" key="2">
    <source>
        <dbReference type="Proteomes" id="UP000316167"/>
    </source>
</evidence>
<dbReference type="Gene3D" id="3.30.300.20">
    <property type="match status" value="1"/>
</dbReference>
<sequence>MADKIVKTAFTGGMRFVSKFDDGHELIIDTAENDGGTNSGPRPKQLMLSALAGCTGIDVVSLLNKMRVEFSNFSIDTEATLSADHPKIYTDVKVIYRITVKPEDREKVEKAVTLSKEKYCGVSAMFGKFANMSFEIIYS</sequence>
<name>A0A562SCH7_9BACT</name>
<dbReference type="OrthoDB" id="9804010at2"/>
<dbReference type="Pfam" id="PF02566">
    <property type="entry name" value="OsmC"/>
    <property type="match status" value="1"/>
</dbReference>
<dbReference type="PANTHER" id="PTHR34352:SF1">
    <property type="entry name" value="PROTEIN YHFA"/>
    <property type="match status" value="1"/>
</dbReference>
<evidence type="ECO:0000313" key="1">
    <source>
        <dbReference type="EMBL" id="TWI78316.1"/>
    </source>
</evidence>
<keyword evidence="2" id="KW-1185">Reference proteome</keyword>
<organism evidence="1 2">
    <name type="scientific">Lacibacter cauensis</name>
    <dbReference type="NCBI Taxonomy" id="510947"/>
    <lineage>
        <taxon>Bacteria</taxon>
        <taxon>Pseudomonadati</taxon>
        <taxon>Bacteroidota</taxon>
        <taxon>Chitinophagia</taxon>
        <taxon>Chitinophagales</taxon>
        <taxon>Chitinophagaceae</taxon>
        <taxon>Lacibacter</taxon>
    </lineage>
</organism>
<dbReference type="Proteomes" id="UP000316167">
    <property type="component" value="Unassembled WGS sequence"/>
</dbReference>
<dbReference type="InterPro" id="IPR003718">
    <property type="entry name" value="OsmC/Ohr_fam"/>
</dbReference>
<dbReference type="InterPro" id="IPR015946">
    <property type="entry name" value="KH_dom-like_a/b"/>
</dbReference>
<dbReference type="EMBL" id="VLLE01000007">
    <property type="protein sequence ID" value="TWI78316.1"/>
    <property type="molecule type" value="Genomic_DNA"/>
</dbReference>
<dbReference type="PANTHER" id="PTHR34352">
    <property type="entry name" value="PROTEIN YHFA"/>
    <property type="match status" value="1"/>
</dbReference>
<gene>
    <name evidence="1" type="ORF">IQ13_3999</name>
</gene>
<accession>A0A562SCH7</accession>
<dbReference type="AlphaFoldDB" id="A0A562SCH7"/>
<dbReference type="InterPro" id="IPR036102">
    <property type="entry name" value="OsmC/Ohrsf"/>
</dbReference>